<dbReference type="GO" id="GO:0003723">
    <property type="term" value="F:RNA binding"/>
    <property type="evidence" value="ECO:0007669"/>
    <property type="project" value="UniProtKB-KW"/>
</dbReference>
<dbReference type="Pfam" id="PF17919">
    <property type="entry name" value="RT_RNaseH_2"/>
    <property type="match status" value="1"/>
</dbReference>
<feature type="domain" description="Reverse transcriptase/retrotransposon-derived protein RNase H-like" evidence="10">
    <location>
        <begin position="412"/>
        <end position="466"/>
    </location>
</feature>
<keyword evidence="3" id="KW-0540">Nuclease</keyword>
<dbReference type="InterPro" id="IPR021109">
    <property type="entry name" value="Peptidase_aspartic_dom_sf"/>
</dbReference>
<dbReference type="SUPFAM" id="SSF56672">
    <property type="entry name" value="DNA/RNA polymerases"/>
    <property type="match status" value="1"/>
</dbReference>
<dbReference type="Pfam" id="PF17921">
    <property type="entry name" value="Integrase_H2C2"/>
    <property type="match status" value="1"/>
</dbReference>
<feature type="domain" description="Integrase zinc-binding" evidence="11">
    <location>
        <begin position="627"/>
        <end position="685"/>
    </location>
</feature>
<evidence type="ECO:0000256" key="8">
    <source>
        <dbReference type="ARBA" id="ARBA00023268"/>
    </source>
</evidence>
<keyword evidence="6" id="KW-0694">RNA-binding</keyword>
<evidence type="ECO:0000256" key="7">
    <source>
        <dbReference type="ARBA" id="ARBA00022908"/>
    </source>
</evidence>
<dbReference type="FunFam" id="1.10.340.70:FF:000001">
    <property type="entry name" value="Retrovirus-related Pol polyprotein from transposon gypsy-like Protein"/>
    <property type="match status" value="1"/>
</dbReference>
<dbReference type="InterPro" id="IPR041588">
    <property type="entry name" value="Integrase_H2C2"/>
</dbReference>
<evidence type="ECO:0000259" key="11">
    <source>
        <dbReference type="Pfam" id="PF17921"/>
    </source>
</evidence>
<dbReference type="EMBL" id="OZ035824">
    <property type="protein sequence ID" value="CAL1591897.1"/>
    <property type="molecule type" value="Genomic_DNA"/>
</dbReference>
<dbReference type="Gene3D" id="3.10.10.10">
    <property type="entry name" value="HIV Type 1 Reverse Transcriptase, subunit A, domain 1"/>
    <property type="match status" value="1"/>
</dbReference>
<evidence type="ECO:0000313" key="12">
    <source>
        <dbReference type="EMBL" id="CAL1591897.1"/>
    </source>
</evidence>
<dbReference type="GO" id="GO:0004190">
    <property type="term" value="F:aspartic-type endopeptidase activity"/>
    <property type="evidence" value="ECO:0007669"/>
    <property type="project" value="InterPro"/>
</dbReference>
<sequence>MFTDDLDVGLEKYPTAYVRGVIEGVEASVLVDSGASVSLISSDFRMAVPTLRGRPLKKDFIGSRAVNGQTLDTLGTVDVSLHLGRASWRHTFHVLRESTQAVLLGLDFLAVNRALLDLGRGVLEIGDTCLPLLYQAQLVPECCNVSLADGVIIPPLSEALVPVHVRPPGGANRPVTDFEGYLEPNVPDSAGLVVAHTVANVKNGVTVARVLNPSGKAVELKQGLHIGEFYPIHEVGAPSVVPTSHKSSVPCMVTDSPVNERQRAELQELLSLFSNVFSTPDGNTGKCSLIQHHIRTGDNPPIKQRAYRTSPEKRAEIERQVGQLLADGLVEESFSPWASPVVLVKKKGGQWRFCIDYRRLNAVTIKDSHPLPRVDDSLDALAGSMWFSTLDFSNGYWQVEVAEEDREKTVFTTVYTDASKDAVGAVLAQENDGLEHVVAYASQALTHTQKRWSTFDRELWAVVWAAFVACPLTMTLLVNGGRWILELDPFNWAIIHKDGSRHLNADALSRRPAEATAPAIDCVNVIDVGGANSHDQVRESLPSSPVYSLCCDEARLRSLQQDDPDIRVVLGWLERGVDRPPRWEVKGSSLCLRKLWAEFGRLSINEGLLCRTDSPTVSGLERLQVVIPSSLVPDLLQHLHGGPAAAHFSVDRVWEKARQSCYWPFMLRDIRQWCEQCRACQTRRSPIPKPRAPMGVMQVCRPLQRVAADILELPVTSRGNSTKFSPFYLMHGREARVPADVLVSNPVFNSVGAGSVSDYGDMLVKRLEFAFGAARLHALEASERQKLYHDQTVCHRPYGVGALVWLNNPTESRTKLAPHWRGPYQVVQVFSSGGEPALTYDIINPLDTQERSQVVHHDRLKPYTLPLPARPPASRVVALDPFLHGGEASLEPALAKPQQSRSGRLVKAPSHLKDFVV</sequence>
<dbReference type="AlphaFoldDB" id="A0AAV2KXH9"/>
<organism evidence="12 13">
    <name type="scientific">Knipowitschia caucasica</name>
    <name type="common">Caucasian dwarf goby</name>
    <name type="synonym">Pomatoschistus caucasicus</name>
    <dbReference type="NCBI Taxonomy" id="637954"/>
    <lineage>
        <taxon>Eukaryota</taxon>
        <taxon>Metazoa</taxon>
        <taxon>Chordata</taxon>
        <taxon>Craniata</taxon>
        <taxon>Vertebrata</taxon>
        <taxon>Euteleostomi</taxon>
        <taxon>Actinopterygii</taxon>
        <taxon>Neopterygii</taxon>
        <taxon>Teleostei</taxon>
        <taxon>Neoteleostei</taxon>
        <taxon>Acanthomorphata</taxon>
        <taxon>Gobiaria</taxon>
        <taxon>Gobiiformes</taxon>
        <taxon>Gobioidei</taxon>
        <taxon>Gobiidae</taxon>
        <taxon>Gobiinae</taxon>
        <taxon>Knipowitschia</taxon>
    </lineage>
</organism>
<dbReference type="Gene3D" id="3.30.70.270">
    <property type="match status" value="1"/>
</dbReference>
<keyword evidence="2" id="KW-0548">Nucleotidyltransferase</keyword>
<dbReference type="CDD" id="cd01647">
    <property type="entry name" value="RT_LTR"/>
    <property type="match status" value="1"/>
</dbReference>
<evidence type="ECO:0000313" key="13">
    <source>
        <dbReference type="Proteomes" id="UP001497482"/>
    </source>
</evidence>
<dbReference type="Gene3D" id="1.10.340.70">
    <property type="match status" value="1"/>
</dbReference>
<dbReference type="Gene3D" id="2.40.70.10">
    <property type="entry name" value="Acid Proteases"/>
    <property type="match status" value="1"/>
</dbReference>
<keyword evidence="1" id="KW-0808">Transferase</keyword>
<evidence type="ECO:0000259" key="10">
    <source>
        <dbReference type="Pfam" id="PF17919"/>
    </source>
</evidence>
<name>A0AAV2KXH9_KNICA</name>
<dbReference type="CDD" id="cd00303">
    <property type="entry name" value="retropepsin_like"/>
    <property type="match status" value="1"/>
</dbReference>
<evidence type="ECO:0000256" key="4">
    <source>
        <dbReference type="ARBA" id="ARBA00022759"/>
    </source>
</evidence>
<keyword evidence="13" id="KW-1185">Reference proteome</keyword>
<dbReference type="GO" id="GO:0006508">
    <property type="term" value="P:proteolysis"/>
    <property type="evidence" value="ECO:0007669"/>
    <property type="project" value="InterPro"/>
</dbReference>
<keyword evidence="4" id="KW-0255">Endonuclease</keyword>
<evidence type="ECO:0000256" key="1">
    <source>
        <dbReference type="ARBA" id="ARBA00022679"/>
    </source>
</evidence>
<dbReference type="GO" id="GO:0015074">
    <property type="term" value="P:DNA integration"/>
    <property type="evidence" value="ECO:0007669"/>
    <property type="project" value="UniProtKB-KW"/>
</dbReference>
<dbReference type="InterPro" id="IPR041577">
    <property type="entry name" value="RT_RNaseH_2"/>
</dbReference>
<dbReference type="PROSITE" id="PS00141">
    <property type="entry name" value="ASP_PROTEASE"/>
    <property type="match status" value="1"/>
</dbReference>
<evidence type="ECO:0000256" key="5">
    <source>
        <dbReference type="ARBA" id="ARBA00022842"/>
    </source>
</evidence>
<keyword evidence="5" id="KW-0460">Magnesium</keyword>
<dbReference type="FunFam" id="3.10.10.10:FF:000002">
    <property type="entry name" value="Retrovirus-related Pol polyprotein from transposon 17.6-like protein"/>
    <property type="match status" value="1"/>
</dbReference>
<dbReference type="Gene3D" id="3.10.20.370">
    <property type="match status" value="1"/>
</dbReference>
<evidence type="ECO:0000256" key="9">
    <source>
        <dbReference type="ARBA" id="ARBA00039658"/>
    </source>
</evidence>
<dbReference type="GO" id="GO:0004523">
    <property type="term" value="F:RNA-DNA hybrid ribonuclease activity"/>
    <property type="evidence" value="ECO:0007669"/>
    <property type="project" value="UniProtKB-EC"/>
</dbReference>
<proteinExistence type="predicted"/>
<reference evidence="12 13" key="1">
    <citation type="submission" date="2024-04" db="EMBL/GenBank/DDBJ databases">
        <authorList>
            <person name="Waldvogel A.-M."/>
            <person name="Schoenle A."/>
        </authorList>
    </citation>
    <scope>NUCLEOTIDE SEQUENCE [LARGE SCALE GENOMIC DNA]</scope>
</reference>
<dbReference type="CDD" id="cd09274">
    <property type="entry name" value="RNase_HI_RT_Ty3"/>
    <property type="match status" value="1"/>
</dbReference>
<dbReference type="PANTHER" id="PTHR37984:SF5">
    <property type="entry name" value="PROTEIN NYNRIN-LIKE"/>
    <property type="match status" value="1"/>
</dbReference>
<keyword evidence="8" id="KW-0511">Multifunctional enzyme</keyword>
<gene>
    <name evidence="12" type="ORF">KC01_LOCUS21232</name>
</gene>
<evidence type="ECO:0000256" key="6">
    <source>
        <dbReference type="ARBA" id="ARBA00022884"/>
    </source>
</evidence>
<keyword evidence="4" id="KW-0378">Hydrolase</keyword>
<dbReference type="SUPFAM" id="SSF50630">
    <property type="entry name" value="Acid proteases"/>
    <property type="match status" value="1"/>
</dbReference>
<dbReference type="PANTHER" id="PTHR37984">
    <property type="entry name" value="PROTEIN CBG26694"/>
    <property type="match status" value="1"/>
</dbReference>
<dbReference type="Proteomes" id="UP001497482">
    <property type="component" value="Chromosome 2"/>
</dbReference>
<dbReference type="InterPro" id="IPR050951">
    <property type="entry name" value="Retrovirus_Pol_polyprotein"/>
</dbReference>
<dbReference type="InterPro" id="IPR001969">
    <property type="entry name" value="Aspartic_peptidase_AS"/>
</dbReference>
<dbReference type="GO" id="GO:0016779">
    <property type="term" value="F:nucleotidyltransferase activity"/>
    <property type="evidence" value="ECO:0007669"/>
    <property type="project" value="UniProtKB-KW"/>
</dbReference>
<accession>A0AAV2KXH9</accession>
<evidence type="ECO:0000256" key="2">
    <source>
        <dbReference type="ARBA" id="ARBA00022695"/>
    </source>
</evidence>
<dbReference type="Pfam" id="PF13975">
    <property type="entry name" value="gag-asp_proteas"/>
    <property type="match status" value="1"/>
</dbReference>
<keyword evidence="7" id="KW-0229">DNA integration</keyword>
<dbReference type="FunFam" id="3.10.20.370:FF:000001">
    <property type="entry name" value="Retrovirus-related Pol polyprotein from transposon 17.6-like protein"/>
    <property type="match status" value="1"/>
</dbReference>
<dbReference type="InterPro" id="IPR043128">
    <property type="entry name" value="Rev_trsase/Diguanyl_cyclase"/>
</dbReference>
<evidence type="ECO:0000256" key="3">
    <source>
        <dbReference type="ARBA" id="ARBA00022722"/>
    </source>
</evidence>
<dbReference type="InterPro" id="IPR043502">
    <property type="entry name" value="DNA/RNA_pol_sf"/>
</dbReference>
<protein>
    <recommendedName>
        <fullName evidence="9">Gypsy retrotransposon integrase-like protein 1</fullName>
    </recommendedName>
</protein>